<feature type="signal peptide" evidence="3">
    <location>
        <begin position="1"/>
        <end position="17"/>
    </location>
</feature>
<keyword evidence="1" id="KW-1015">Disulfide bond</keyword>
<evidence type="ECO:0000259" key="4">
    <source>
        <dbReference type="PROSITE" id="PS50050"/>
    </source>
</evidence>
<reference evidence="5" key="1">
    <citation type="journal article" date="2023" name="Science">
        <title>Genome structures resolve the early diversification of teleost fishes.</title>
        <authorList>
            <person name="Parey E."/>
            <person name="Louis A."/>
            <person name="Montfort J."/>
            <person name="Bouchez O."/>
            <person name="Roques C."/>
            <person name="Iampietro C."/>
            <person name="Lluch J."/>
            <person name="Castinel A."/>
            <person name="Donnadieu C."/>
            <person name="Desvignes T."/>
            <person name="Floi Bucao C."/>
            <person name="Jouanno E."/>
            <person name="Wen M."/>
            <person name="Mejri S."/>
            <person name="Dirks R."/>
            <person name="Jansen H."/>
            <person name="Henkel C."/>
            <person name="Chen W.J."/>
            <person name="Zahm M."/>
            <person name="Cabau C."/>
            <person name="Klopp C."/>
            <person name="Thompson A.W."/>
            <person name="Robinson-Rechavi M."/>
            <person name="Braasch I."/>
            <person name="Lecointre G."/>
            <person name="Bobe J."/>
            <person name="Postlethwait J.H."/>
            <person name="Berthelot C."/>
            <person name="Roest Crollius H."/>
            <person name="Guiguen Y."/>
        </authorList>
    </citation>
    <scope>NUCLEOTIDE SEQUENCE</scope>
    <source>
        <strain evidence="5">NC1722</strain>
    </source>
</reference>
<keyword evidence="6" id="KW-1185">Reference proteome</keyword>
<feature type="chain" id="PRO_5042127195" description="TNFR-Cys domain-containing protein" evidence="3">
    <location>
        <begin position="18"/>
        <end position="253"/>
    </location>
</feature>
<proteinExistence type="predicted"/>
<dbReference type="GO" id="GO:0046642">
    <property type="term" value="P:negative regulation of alpha-beta T cell proliferation"/>
    <property type="evidence" value="ECO:0007669"/>
    <property type="project" value="TreeGrafter"/>
</dbReference>
<dbReference type="Gene3D" id="2.10.50.10">
    <property type="entry name" value="Tumor Necrosis Factor Receptor, subunit A, domain 2"/>
    <property type="match status" value="3"/>
</dbReference>
<gene>
    <name evidence="5" type="ORF">AAFF_G00147250</name>
</gene>
<sequence length="253" mass="28415">MALWVCHTYALLSVVIALSIEKQCGPAEYKTEAEECCPMCGKGLVVHKDCISDTSTTCIPCMRGTYMNEPNGLYSCRPCKTCDPGQGLQILHKCTSISDTFCDVKDGFHCKSYSDNKECNFALKHSRCHPGQRPNAPGTKATDTVCEECPYGHFSQYGINCTAWTKCTFEQKMIEDGTQTNDTVCQNIPPRTRAFLILPLIVLPLLLFAVPVVQRYGAKEKILKTFGPIHRWKWKKRDFEGCCFLKKRRTSSG</sequence>
<dbReference type="GO" id="GO:0050830">
    <property type="term" value="P:defense response to Gram-positive bacterium"/>
    <property type="evidence" value="ECO:0007669"/>
    <property type="project" value="TreeGrafter"/>
</dbReference>
<dbReference type="GO" id="GO:0050829">
    <property type="term" value="P:defense response to Gram-negative bacterium"/>
    <property type="evidence" value="ECO:0007669"/>
    <property type="project" value="TreeGrafter"/>
</dbReference>
<name>A0AAD7W8T3_9TELE</name>
<evidence type="ECO:0000256" key="2">
    <source>
        <dbReference type="SAM" id="Phobius"/>
    </source>
</evidence>
<dbReference type="EMBL" id="JAINUG010000201">
    <property type="protein sequence ID" value="KAJ8388107.1"/>
    <property type="molecule type" value="Genomic_DNA"/>
</dbReference>
<dbReference type="GO" id="GO:0002720">
    <property type="term" value="P:positive regulation of cytokine production involved in immune response"/>
    <property type="evidence" value="ECO:0007669"/>
    <property type="project" value="TreeGrafter"/>
</dbReference>
<dbReference type="AlphaFoldDB" id="A0AAD7W8T3"/>
<evidence type="ECO:0000313" key="5">
    <source>
        <dbReference type="EMBL" id="KAJ8388107.1"/>
    </source>
</evidence>
<protein>
    <recommendedName>
        <fullName evidence="4">TNFR-Cys domain-containing protein</fullName>
    </recommendedName>
</protein>
<feature type="domain" description="TNFR-Cys" evidence="4">
    <location>
        <begin position="60"/>
        <end position="102"/>
    </location>
</feature>
<keyword evidence="3" id="KW-0732">Signal</keyword>
<feature type="repeat" description="TNFR-Cys" evidence="1">
    <location>
        <begin position="60"/>
        <end position="102"/>
    </location>
</feature>
<feature type="transmembrane region" description="Helical" evidence="2">
    <location>
        <begin position="194"/>
        <end position="213"/>
    </location>
</feature>
<dbReference type="Proteomes" id="UP001221898">
    <property type="component" value="Unassembled WGS sequence"/>
</dbReference>
<evidence type="ECO:0000256" key="1">
    <source>
        <dbReference type="PROSITE-ProRule" id="PRU00206"/>
    </source>
</evidence>
<dbReference type="PANTHER" id="PTHR46838:SF1">
    <property type="entry name" value="TUMOR NECROSIS FACTOR RECEPTOR SUPERFAMILY MEMBER 14"/>
    <property type="match status" value="1"/>
</dbReference>
<keyword evidence="2" id="KW-0812">Transmembrane</keyword>
<dbReference type="PROSITE" id="PS00652">
    <property type="entry name" value="TNFR_NGFR_1"/>
    <property type="match status" value="2"/>
</dbReference>
<dbReference type="InterPro" id="IPR001368">
    <property type="entry name" value="TNFR/NGFR_Cys_rich_reg"/>
</dbReference>
<dbReference type="CDD" id="cd13405">
    <property type="entry name" value="TNFRSF14_teleost"/>
    <property type="match status" value="1"/>
</dbReference>
<feature type="disulfide bond" evidence="1">
    <location>
        <begin position="61"/>
        <end position="76"/>
    </location>
</feature>
<dbReference type="FunFam" id="2.10.50.10:FF:000007">
    <property type="entry name" value="TNF receptor superfamily member 14"/>
    <property type="match status" value="1"/>
</dbReference>
<organism evidence="5 6">
    <name type="scientific">Aldrovandia affinis</name>
    <dbReference type="NCBI Taxonomy" id="143900"/>
    <lineage>
        <taxon>Eukaryota</taxon>
        <taxon>Metazoa</taxon>
        <taxon>Chordata</taxon>
        <taxon>Craniata</taxon>
        <taxon>Vertebrata</taxon>
        <taxon>Euteleostomi</taxon>
        <taxon>Actinopterygii</taxon>
        <taxon>Neopterygii</taxon>
        <taxon>Teleostei</taxon>
        <taxon>Notacanthiformes</taxon>
        <taxon>Halosauridae</taxon>
        <taxon>Aldrovandia</taxon>
    </lineage>
</organism>
<dbReference type="PROSITE" id="PS50050">
    <property type="entry name" value="TNFR_NGFR_2"/>
    <property type="match status" value="1"/>
</dbReference>
<dbReference type="Pfam" id="PF00020">
    <property type="entry name" value="TNFR_c6"/>
    <property type="match status" value="2"/>
</dbReference>
<comment type="caution">
    <text evidence="1">Lacks conserved residue(s) required for the propagation of feature annotation.</text>
</comment>
<keyword evidence="2" id="KW-0472">Membrane</keyword>
<dbReference type="GO" id="GO:2000406">
    <property type="term" value="P:positive regulation of T cell migration"/>
    <property type="evidence" value="ECO:0007669"/>
    <property type="project" value="TreeGrafter"/>
</dbReference>
<evidence type="ECO:0000313" key="6">
    <source>
        <dbReference type="Proteomes" id="UP001221898"/>
    </source>
</evidence>
<evidence type="ECO:0000256" key="3">
    <source>
        <dbReference type="SAM" id="SignalP"/>
    </source>
</evidence>
<comment type="caution">
    <text evidence="5">The sequence shown here is derived from an EMBL/GenBank/DDBJ whole genome shotgun (WGS) entry which is preliminary data.</text>
</comment>
<dbReference type="GO" id="GO:0009897">
    <property type="term" value="C:external side of plasma membrane"/>
    <property type="evidence" value="ECO:0007669"/>
    <property type="project" value="TreeGrafter"/>
</dbReference>
<dbReference type="SMART" id="SM00208">
    <property type="entry name" value="TNFR"/>
    <property type="match status" value="4"/>
</dbReference>
<dbReference type="PANTHER" id="PTHR46838">
    <property type="entry name" value="TUMOR NECROSIS FACTOR RECEPTOR SUPERFAMILY MEMBER 14"/>
    <property type="match status" value="1"/>
</dbReference>
<dbReference type="CDD" id="cd00185">
    <property type="entry name" value="TNFRSF"/>
    <property type="match status" value="1"/>
</dbReference>
<dbReference type="SUPFAM" id="SSF57586">
    <property type="entry name" value="TNF receptor-like"/>
    <property type="match status" value="2"/>
</dbReference>
<accession>A0AAD7W8T3</accession>
<keyword evidence="2" id="KW-1133">Transmembrane helix</keyword>